<feature type="compositionally biased region" description="Basic residues" evidence="1">
    <location>
        <begin position="388"/>
        <end position="397"/>
    </location>
</feature>
<evidence type="ECO:0000259" key="2">
    <source>
        <dbReference type="PROSITE" id="PS50280"/>
    </source>
</evidence>
<sequence length="2287" mass="260608">MGDGGVACVQLQPIMNQFSASESLGFRGGKDAKFDSKLVKFDEMETNMKTGDTGCFGQGNNNIGGGKEVENGEIDDEVEEGEFRWSEGEEVENREFVAENTREFDGGMQKGESLFVDCSRKRDVEKGESLSWKGDCGEFSLKNCENGELKKNESGPWRERKDELENGECVPENWHNSVMTKEENIYSRTHGYASGNKVWKGDLERTPPLAKYTGEDFSKNDHHISKSHDREYSSGNRLKRHGTDSDSEYDESTMSKSRRLSDNGTRSAYSGHHQSSSVERPYRCSTSSRDMPSDRYSSRQYEYSLSSKVSYDRHDNSPHRHEWSPREQACLDHGDGSPPARHERSDYVRSHYQENRTRSPSYSDWSPHQTGRTPINREHSPPIQARSTKYKKPNKKSGSREKRQCQRSKKLQEKVQSVIKPDERYSEFPAKESENKSNLDSGYKSQEKITNLQYHREEISSNPCLNKNDFPQVNGTTEELLSMEEDMDICNTPPHDPVVADLKPAKWFYLDHHGVNQGPSRLCDLRMLVDDGILVSDHLIKHIDSDRWVTVENAVSPLATYNFSSSLSYTLSQPVTPPEAPSKELNVGGVMWYGSQISDKKVAASSEPTISNISASVAAPNFHLDERVGALLEGCAIIPGRELETLGKVLQMNFSKMEWENLGNCEGLTCSLHHAEEHFDQRGERDSSLHLDVFLKGRESSISAAPLVESDYLSSFGDWFSGRWSCKGGDWKMNVEAFHGKSYRKKYVLNGGYPLCLMPRLGHEDPRCHQKDELYNPSSGRLYLPLWAFSLPDEFNHFTSIIRLSQSKSIAVRGVRGTMLPVIRINTCVVKDHHSFVSEPCAKAKVKDKYFISSSRHHSLMTDVTRPSEEGGSNMKNVHDQNPEGSQKSLLSIDVPKDRLCTVDDLQLHMGDWYYLNGTGHEKGPLLSSEIQVLAEQGIIQKLASVFRKVDNIWVPVISVARASQAAEKIKRETSCMTSDNSRAYNSESKCNALYETLPFNSFDSLHPHYIGYTRGKLHELVMKSYKSREFAAAINEVLDPWISAQQPRKEMENYTNNTPVNCRFLKSDRVVKRARLLADGSEENYELDADITAVQNDECLFEDLCKDVTFSEEDGAGSEVEIECWGLLNSLVLARVFHSLRADLKSLVHAASACKHWRSVSKMYKNICVQADLSSVGPYCTDSMIYSILEGYNKKRITSLVLRGCTDITSGTLEGVLQLLPSISSVDIRGCSQFEDLTLRFPNIIWVGGHVLHSRTRTFEHIYERTSVFKISNGSSQNEDSSGLRDYLENLSVRNTANNMFRRSLYKRSKLFDARRSSSILSRSAHLRRPAVKKSENEYKKMEEFLTSSLKIIMKENTCDFFEPKVAEITRRMVNGYYASHGLSSIKEDIRRMCRDAMKRKKRGDTRSMNHIITLFIRLATSLDGGSKSFRERDELMKTWRDDSPPGFCFASSKYKKTNKLSDRRHVMRGNGSSFINEIKRHLSKLNKRSMDSGSETSEGSSERTQTDDNTSSESELDFESECRGKESRWDDYSNADDRFDDVADDREWGARMTKASLVPPVTRKYEVLDHYVIVADQEEVERKMQVSLPDEYKEKLDAQRSEESDMEIPEVKDYKPRKQLGDEVLEQEVYGIDPYTHNLLLDSMPDESDWPLSDKHIFIEDVLLRTLNKQARSFTGTEHTPMKYSLEPVIADILKTSEEGHDTRTVRVCQYILNSIRSRPEDSYVAYRKGLGVVCNKEGGFVKDDFVVEFMGEIYPAWKWFEKQDGIRSLQKNSEDPAPEFYNIYLERPKGDADGYDLVVIDAMHKANYASRICHSCRPNCEAKVTAVEGKYQIGIYTVRPIGYGEEVTFDYNSVTESKEEYEASVCLCGSQVCRGSYLNLTGEGAFQKVLKESHGILDRHQLLLEACEVNSVSEDDYIDLGKAGLGSCLLGGLPDWLIAYSARLVRFINFERVKLPDEILRHNMEEKKKYFAEICLDVEKTDAEVQAEGVYNQRLQNLALTLDKVRYVLRCVFGDPLKAPCPLVRLSPVEAVSHIWKGEGSLVDELLHCMAPYMDDKELNILKSSIRAHDPSGSDDIQGALRESLLWLRDEVRNLQCSYKCRHDAAADLIHLYAYTKCFFRKQASHEYKSVTSPPVYITPLDLGPKYTDKLGSDRHEYCKTYGEHYCLGQLMFWHNQNAEPDCSLAEASRGCLSLPDISSFYAKINKPSRQRIYGPRTLKHMLARMEKHPQRPWPNEQIWSFENSVKVVGSPMLDAVLHRAPLDKELLHWLKHRPSIFHARWDR</sequence>
<proteinExistence type="predicted"/>
<protein>
    <recommendedName>
        <fullName evidence="2">SET domain-containing protein</fullName>
    </recommendedName>
</protein>
<organism evidence="3 4">
    <name type="scientific">Daucus carota subsp. sativus</name>
    <name type="common">Carrot</name>
    <dbReference type="NCBI Taxonomy" id="79200"/>
    <lineage>
        <taxon>Eukaryota</taxon>
        <taxon>Viridiplantae</taxon>
        <taxon>Streptophyta</taxon>
        <taxon>Embryophyta</taxon>
        <taxon>Tracheophyta</taxon>
        <taxon>Spermatophyta</taxon>
        <taxon>Magnoliopsida</taxon>
        <taxon>eudicotyledons</taxon>
        <taxon>Gunneridae</taxon>
        <taxon>Pentapetalae</taxon>
        <taxon>asterids</taxon>
        <taxon>campanulids</taxon>
        <taxon>Apiales</taxon>
        <taxon>Apiaceae</taxon>
        <taxon>Apioideae</taxon>
        <taxon>Scandiceae</taxon>
        <taxon>Daucinae</taxon>
        <taxon>Daucus</taxon>
        <taxon>Daucus sect. Daucus</taxon>
    </lineage>
</organism>
<feature type="domain" description="SET" evidence="2">
    <location>
        <begin position="1716"/>
        <end position="1855"/>
    </location>
</feature>
<dbReference type="Pfam" id="PF25531">
    <property type="entry name" value="GYF_ATXR3"/>
    <property type="match status" value="1"/>
</dbReference>
<dbReference type="InterPro" id="IPR001214">
    <property type="entry name" value="SET_dom"/>
</dbReference>
<evidence type="ECO:0000313" key="3">
    <source>
        <dbReference type="EMBL" id="WOG91698.1"/>
    </source>
</evidence>
<feature type="compositionally biased region" description="Basic and acidic residues" evidence="1">
    <location>
        <begin position="1522"/>
        <end position="1538"/>
    </location>
</feature>
<dbReference type="InterPro" id="IPR057851">
    <property type="entry name" value="ATXR3_GYF"/>
</dbReference>
<dbReference type="PROSITE" id="PS50280">
    <property type="entry name" value="SET"/>
    <property type="match status" value="1"/>
</dbReference>
<feature type="compositionally biased region" description="Basic and acidic residues" evidence="1">
    <location>
        <begin position="213"/>
        <end position="232"/>
    </location>
</feature>
<feature type="compositionally biased region" description="Basic and acidic residues" evidence="1">
    <location>
        <begin position="310"/>
        <end position="357"/>
    </location>
</feature>
<evidence type="ECO:0000256" key="1">
    <source>
        <dbReference type="SAM" id="MobiDB-lite"/>
    </source>
</evidence>
<feature type="region of interest" description="Disordered" evidence="1">
    <location>
        <begin position="1487"/>
        <end position="1538"/>
    </location>
</feature>
<dbReference type="CDD" id="cd10531">
    <property type="entry name" value="SET_SETD2-like"/>
    <property type="match status" value="1"/>
</dbReference>
<feature type="region of interest" description="Disordered" evidence="1">
    <location>
        <begin position="863"/>
        <end position="888"/>
    </location>
</feature>
<dbReference type="Gene3D" id="2.170.270.10">
    <property type="entry name" value="SET domain"/>
    <property type="match status" value="1"/>
</dbReference>
<gene>
    <name evidence="3" type="ORF">DCAR_0310948</name>
</gene>
<dbReference type="InterPro" id="IPR046341">
    <property type="entry name" value="SET_dom_sf"/>
</dbReference>
<reference evidence="3" key="2">
    <citation type="submission" date="2022-03" db="EMBL/GenBank/DDBJ databases">
        <title>Draft title - Genomic analysis of global carrot germplasm unveils the trajectory of domestication and the origin of high carotenoid orange carrot.</title>
        <authorList>
            <person name="Iorizzo M."/>
            <person name="Ellison S."/>
            <person name="Senalik D."/>
            <person name="Macko-Podgorni A."/>
            <person name="Grzebelus D."/>
            <person name="Bostan H."/>
            <person name="Rolling W."/>
            <person name="Curaba J."/>
            <person name="Simon P."/>
        </authorList>
    </citation>
    <scope>NUCLEOTIDE SEQUENCE</scope>
    <source>
        <tissue evidence="3">Leaf</tissue>
    </source>
</reference>
<dbReference type="InterPro" id="IPR045606">
    <property type="entry name" value="ATXR3_C"/>
</dbReference>
<dbReference type="Pfam" id="PF19633">
    <property type="entry name" value="SDG2_C"/>
    <property type="match status" value="1"/>
</dbReference>
<feature type="compositionally biased region" description="Basic and acidic residues" evidence="1">
    <location>
        <begin position="147"/>
        <end position="164"/>
    </location>
</feature>
<dbReference type="Pfam" id="PF00856">
    <property type="entry name" value="SET"/>
    <property type="match status" value="1"/>
</dbReference>
<feature type="compositionally biased region" description="Polar residues" evidence="1">
    <location>
        <begin position="262"/>
        <end position="290"/>
    </location>
</feature>
<feature type="compositionally biased region" description="Basic and acidic residues" evidence="1">
    <location>
        <begin position="420"/>
        <end position="437"/>
    </location>
</feature>
<feature type="compositionally biased region" description="Polar residues" evidence="1">
    <location>
        <begin position="358"/>
        <end position="373"/>
    </location>
</feature>
<feature type="compositionally biased region" description="Polar residues" evidence="1">
    <location>
        <begin position="298"/>
        <end position="309"/>
    </location>
</feature>
<dbReference type="PANTHER" id="PTHR46655:SF1">
    <property type="entry name" value="HISTONE-LYSINE N-METHYLTRANSFERASE ATXR3"/>
    <property type="match status" value="1"/>
</dbReference>
<accession>A0AAF0WNJ0</accession>
<dbReference type="SUPFAM" id="SSF82199">
    <property type="entry name" value="SET domain"/>
    <property type="match status" value="1"/>
</dbReference>
<dbReference type="EMBL" id="CP093345">
    <property type="protein sequence ID" value="WOG91698.1"/>
    <property type="molecule type" value="Genomic_DNA"/>
</dbReference>
<name>A0AAF0WNJ0_DAUCS</name>
<dbReference type="SMART" id="SM00317">
    <property type="entry name" value="SET"/>
    <property type="match status" value="1"/>
</dbReference>
<feature type="region of interest" description="Disordered" evidence="1">
    <location>
        <begin position="147"/>
        <end position="166"/>
    </location>
</feature>
<evidence type="ECO:0000313" key="4">
    <source>
        <dbReference type="Proteomes" id="UP000077755"/>
    </source>
</evidence>
<feature type="region of interest" description="Disordered" evidence="1">
    <location>
        <begin position="209"/>
        <end position="443"/>
    </location>
</feature>
<dbReference type="PANTHER" id="PTHR46655">
    <property type="entry name" value="HISTONE-LYSINE N-METHYLTRANSFERASE ATXR3"/>
    <property type="match status" value="1"/>
</dbReference>
<dbReference type="Proteomes" id="UP000077755">
    <property type="component" value="Chromosome 3"/>
</dbReference>
<keyword evidence="4" id="KW-1185">Reference proteome</keyword>
<reference evidence="3" key="1">
    <citation type="journal article" date="2016" name="Nat. Genet.">
        <title>A high-quality carrot genome assembly provides new insights into carotenoid accumulation and asterid genome evolution.</title>
        <authorList>
            <person name="Iorizzo M."/>
            <person name="Ellison S."/>
            <person name="Senalik D."/>
            <person name="Zeng P."/>
            <person name="Satapoomin P."/>
            <person name="Huang J."/>
            <person name="Bowman M."/>
            <person name="Iovene M."/>
            <person name="Sanseverino W."/>
            <person name="Cavagnaro P."/>
            <person name="Yildiz M."/>
            <person name="Macko-Podgorni A."/>
            <person name="Moranska E."/>
            <person name="Grzebelus E."/>
            <person name="Grzebelus D."/>
            <person name="Ashrafi H."/>
            <person name="Zheng Z."/>
            <person name="Cheng S."/>
            <person name="Spooner D."/>
            <person name="Van Deynze A."/>
            <person name="Simon P."/>
        </authorList>
    </citation>
    <scope>NUCLEOTIDE SEQUENCE</scope>
    <source>
        <tissue evidence="3">Leaf</tissue>
    </source>
</reference>